<evidence type="ECO:0000313" key="3">
    <source>
        <dbReference type="Proteomes" id="UP001164705"/>
    </source>
</evidence>
<dbReference type="InterPro" id="IPR006016">
    <property type="entry name" value="UspA"/>
</dbReference>
<proteinExistence type="predicted"/>
<dbReference type="Pfam" id="PF00582">
    <property type="entry name" value="Usp"/>
    <property type="match status" value="1"/>
</dbReference>
<gene>
    <name evidence="2" type="ORF">N7U66_03810</name>
</gene>
<sequence>MKTILLPTDFSENSWNAIVYALNFLEKEPCTFYLLHVNRLSDVMTSELPYSNVPK</sequence>
<dbReference type="AlphaFoldDB" id="A0A9E8SDU3"/>
<protein>
    <submittedName>
        <fullName evidence="2">Universal stress protein</fullName>
    </submittedName>
</protein>
<evidence type="ECO:0000313" key="2">
    <source>
        <dbReference type="EMBL" id="WAC02793.1"/>
    </source>
</evidence>
<accession>A0A9E8SDU3</accession>
<dbReference type="KEGG" id="lnu:N7U66_03810"/>
<dbReference type="EMBL" id="CP113088">
    <property type="protein sequence ID" value="WAC02793.1"/>
    <property type="molecule type" value="Genomic_DNA"/>
</dbReference>
<dbReference type="SUPFAM" id="SSF52402">
    <property type="entry name" value="Adenine nucleotide alpha hydrolases-like"/>
    <property type="match status" value="1"/>
</dbReference>
<organism evidence="2 3">
    <name type="scientific">Lacinutrix neustonica</name>
    <dbReference type="NCBI Taxonomy" id="2980107"/>
    <lineage>
        <taxon>Bacteria</taxon>
        <taxon>Pseudomonadati</taxon>
        <taxon>Bacteroidota</taxon>
        <taxon>Flavobacteriia</taxon>
        <taxon>Flavobacteriales</taxon>
        <taxon>Flavobacteriaceae</taxon>
        <taxon>Lacinutrix</taxon>
    </lineage>
</organism>
<name>A0A9E8SDU3_9FLAO</name>
<dbReference type="CDD" id="cd00293">
    <property type="entry name" value="USP-like"/>
    <property type="match status" value="1"/>
</dbReference>
<dbReference type="Proteomes" id="UP001164705">
    <property type="component" value="Chromosome"/>
</dbReference>
<dbReference type="InterPro" id="IPR014729">
    <property type="entry name" value="Rossmann-like_a/b/a_fold"/>
</dbReference>
<keyword evidence="3" id="KW-1185">Reference proteome</keyword>
<dbReference type="RefSeq" id="WP_267677392.1">
    <property type="nucleotide sequence ID" value="NZ_CP113088.1"/>
</dbReference>
<evidence type="ECO:0000259" key="1">
    <source>
        <dbReference type="Pfam" id="PF00582"/>
    </source>
</evidence>
<reference evidence="2" key="1">
    <citation type="submission" date="2022-11" db="EMBL/GenBank/DDBJ databases">
        <title>Lacinutrix neustonica HL-RS19T sp. nov., isolated from the surface microlayer sample of brackish Lake Shihwa.</title>
        <authorList>
            <person name="Choi J.Y."/>
            <person name="Hwang C.Y."/>
        </authorList>
    </citation>
    <scope>NUCLEOTIDE SEQUENCE</scope>
    <source>
        <strain evidence="2">HL-RS19</strain>
    </source>
</reference>
<dbReference type="Gene3D" id="3.40.50.620">
    <property type="entry name" value="HUPs"/>
    <property type="match status" value="1"/>
</dbReference>
<feature type="domain" description="UspA" evidence="1">
    <location>
        <begin position="1"/>
        <end position="45"/>
    </location>
</feature>